<evidence type="ECO:0000313" key="2">
    <source>
        <dbReference type="Proteomes" id="UP001605036"/>
    </source>
</evidence>
<accession>A0ABD1YVF3</accession>
<proteinExistence type="predicted"/>
<organism evidence="1 2">
    <name type="scientific">Riccia fluitans</name>
    <dbReference type="NCBI Taxonomy" id="41844"/>
    <lineage>
        <taxon>Eukaryota</taxon>
        <taxon>Viridiplantae</taxon>
        <taxon>Streptophyta</taxon>
        <taxon>Embryophyta</taxon>
        <taxon>Marchantiophyta</taxon>
        <taxon>Marchantiopsida</taxon>
        <taxon>Marchantiidae</taxon>
        <taxon>Marchantiales</taxon>
        <taxon>Ricciaceae</taxon>
        <taxon>Riccia</taxon>
    </lineage>
</organism>
<comment type="caution">
    <text evidence="1">The sequence shown here is derived from an EMBL/GenBank/DDBJ whole genome shotgun (WGS) entry which is preliminary data.</text>
</comment>
<protein>
    <submittedName>
        <fullName evidence="1">Uncharacterized protein</fullName>
    </submittedName>
</protein>
<dbReference type="AlphaFoldDB" id="A0ABD1YVF3"/>
<reference evidence="1 2" key="1">
    <citation type="submission" date="2024-09" db="EMBL/GenBank/DDBJ databases">
        <title>Chromosome-scale assembly of Riccia fluitans.</title>
        <authorList>
            <person name="Paukszto L."/>
            <person name="Sawicki J."/>
            <person name="Karawczyk K."/>
            <person name="Piernik-Szablinska J."/>
            <person name="Szczecinska M."/>
            <person name="Mazdziarz M."/>
        </authorList>
    </citation>
    <scope>NUCLEOTIDE SEQUENCE [LARGE SCALE GENOMIC DNA]</scope>
    <source>
        <strain evidence="1">Rf_01</strain>
        <tissue evidence="1">Aerial parts of the thallus</tissue>
    </source>
</reference>
<sequence>MSRNIHLYHLWGKDQSMISGLIGFKEGDTLLLGSPVHTKLEALIFVEDLEGKVILFETKDSEDSNLVLVAPTVEPEPLSINIQPVEANITYEEQNERIVDVSIGSSEPSVIGDDRLDGKVSFLSKHMSNAAETVWREQVEKLIIWQQKENKADHEWCVKTWDEGEYAVGVFKCLECRCCLGKPDRGEDKAAIQNVFINYRNKHIGCEKHLTNWRLRRNLPLNVPLNVGQKKTSEPQVNHSAETDAACAIVS</sequence>
<gene>
    <name evidence="1" type="ORF">R1flu_005181</name>
</gene>
<dbReference type="Proteomes" id="UP001605036">
    <property type="component" value="Unassembled WGS sequence"/>
</dbReference>
<evidence type="ECO:0000313" key="1">
    <source>
        <dbReference type="EMBL" id="KAL2633702.1"/>
    </source>
</evidence>
<keyword evidence="2" id="KW-1185">Reference proteome</keyword>
<dbReference type="EMBL" id="JBHFFA010000003">
    <property type="protein sequence ID" value="KAL2633702.1"/>
    <property type="molecule type" value="Genomic_DNA"/>
</dbReference>
<name>A0ABD1YVF3_9MARC</name>